<evidence type="ECO:0000313" key="2">
    <source>
        <dbReference type="EMBL" id="SBR42863.1"/>
    </source>
</evidence>
<evidence type="ECO:0000256" key="1">
    <source>
        <dbReference type="SAM" id="MobiDB-lite"/>
    </source>
</evidence>
<feature type="compositionally biased region" description="Basic and acidic residues" evidence="1">
    <location>
        <begin position="1"/>
        <end position="17"/>
    </location>
</feature>
<protein>
    <submittedName>
        <fullName evidence="2">Spen homolog, transcriptional regulator</fullName>
    </submittedName>
</protein>
<proteinExistence type="predicted"/>
<feature type="region of interest" description="Disordered" evidence="1">
    <location>
        <begin position="1"/>
        <end position="73"/>
    </location>
</feature>
<name>A0A1A8LEC0_9TELE</name>
<accession>A0A1A8LEC0</accession>
<feature type="compositionally biased region" description="Basic and acidic residues" evidence="1">
    <location>
        <begin position="30"/>
        <end position="43"/>
    </location>
</feature>
<sequence>EDLEHRSLVHEVGKPPEDVTDNFPSHKQKKSDQFDTDSGIKRERFYRRQRSKDSEWNSTPSPGHQLFSQHADEEFLDAPQREFSRNDEKIHSDLELFVK</sequence>
<feature type="compositionally biased region" description="Polar residues" evidence="1">
    <location>
        <begin position="56"/>
        <end position="68"/>
    </location>
</feature>
<reference evidence="2" key="1">
    <citation type="submission" date="2016-05" db="EMBL/GenBank/DDBJ databases">
        <authorList>
            <person name="Lavstsen T."/>
            <person name="Jespersen J.S."/>
        </authorList>
    </citation>
    <scope>NUCLEOTIDE SEQUENCE</scope>
    <source>
        <tissue evidence="2">Brain</tissue>
    </source>
</reference>
<organism evidence="2">
    <name type="scientific">Nothobranchius pienaari</name>
    <dbReference type="NCBI Taxonomy" id="704102"/>
    <lineage>
        <taxon>Eukaryota</taxon>
        <taxon>Metazoa</taxon>
        <taxon>Chordata</taxon>
        <taxon>Craniata</taxon>
        <taxon>Vertebrata</taxon>
        <taxon>Euteleostomi</taxon>
        <taxon>Actinopterygii</taxon>
        <taxon>Neopterygii</taxon>
        <taxon>Teleostei</taxon>
        <taxon>Neoteleostei</taxon>
        <taxon>Acanthomorphata</taxon>
        <taxon>Ovalentaria</taxon>
        <taxon>Atherinomorphae</taxon>
        <taxon>Cyprinodontiformes</taxon>
        <taxon>Nothobranchiidae</taxon>
        <taxon>Nothobranchius</taxon>
    </lineage>
</organism>
<gene>
    <name evidence="2" type="primary">SPEN</name>
</gene>
<feature type="non-terminal residue" evidence="2">
    <location>
        <position position="1"/>
    </location>
</feature>
<feature type="non-terminal residue" evidence="2">
    <location>
        <position position="99"/>
    </location>
</feature>
<dbReference type="EMBL" id="HAEF01005481">
    <property type="protein sequence ID" value="SBR42863.1"/>
    <property type="molecule type" value="Transcribed_RNA"/>
</dbReference>
<dbReference type="AlphaFoldDB" id="A0A1A8LEC0"/>
<reference evidence="2" key="2">
    <citation type="submission" date="2016-06" db="EMBL/GenBank/DDBJ databases">
        <title>The genome of a short-lived fish provides insights into sex chromosome evolution and the genetic control of aging.</title>
        <authorList>
            <person name="Reichwald K."/>
            <person name="Felder M."/>
            <person name="Petzold A."/>
            <person name="Koch P."/>
            <person name="Groth M."/>
            <person name="Platzer M."/>
        </authorList>
    </citation>
    <scope>NUCLEOTIDE SEQUENCE</scope>
    <source>
        <tissue evidence="2">Brain</tissue>
    </source>
</reference>